<dbReference type="AlphaFoldDB" id="A0A841L0A9"/>
<organism evidence="3 4">
    <name type="scientific">Polymorphobacter multimanifer</name>
    <dbReference type="NCBI Taxonomy" id="1070431"/>
    <lineage>
        <taxon>Bacteria</taxon>
        <taxon>Pseudomonadati</taxon>
        <taxon>Pseudomonadota</taxon>
        <taxon>Alphaproteobacteria</taxon>
        <taxon>Sphingomonadales</taxon>
        <taxon>Sphingosinicellaceae</taxon>
        <taxon>Polymorphobacter</taxon>
    </lineage>
</organism>
<comment type="caution">
    <text evidence="3">The sequence shown here is derived from an EMBL/GenBank/DDBJ whole genome shotgun (WGS) entry which is preliminary data.</text>
</comment>
<accession>A0A841L0A9</accession>
<name>A0A841L0A9_9SPHN</name>
<keyword evidence="1" id="KW-0378">Hydrolase</keyword>
<dbReference type="SUPFAM" id="SSF53474">
    <property type="entry name" value="alpha/beta-Hydrolases"/>
    <property type="match status" value="1"/>
</dbReference>
<evidence type="ECO:0000256" key="1">
    <source>
        <dbReference type="ARBA" id="ARBA00022801"/>
    </source>
</evidence>
<dbReference type="InterPro" id="IPR050266">
    <property type="entry name" value="AB_hydrolase_sf"/>
</dbReference>
<dbReference type="GO" id="GO:0016787">
    <property type="term" value="F:hydrolase activity"/>
    <property type="evidence" value="ECO:0007669"/>
    <property type="project" value="UniProtKB-KW"/>
</dbReference>
<evidence type="ECO:0000313" key="3">
    <source>
        <dbReference type="EMBL" id="MBB6226259.1"/>
    </source>
</evidence>
<dbReference type="RefSeq" id="WP_184194592.1">
    <property type="nucleotide sequence ID" value="NZ_JACIIV010000002.1"/>
</dbReference>
<dbReference type="PANTHER" id="PTHR43798:SF31">
    <property type="entry name" value="AB HYDROLASE SUPERFAMILY PROTEIN YCLE"/>
    <property type="match status" value="1"/>
</dbReference>
<sequence length="467" mass="50347">MIITRHFIDVTDPDGSRRRVHYRRAGSGRPLLLIHQSPRSSAEYEPLLERWAPHFTCLAPDTPGFGESAPLPHAAPDVNAYADAVFAFMDAVGLPRAAAYGFHSGAITLITAAQRAPQRFSAIAAEGYAVWTDAERADFAARYTPPYTLMPYGEHLTWTWSRIREQSWFFPWYAADDAHRLPRAHDDVGHNHAMVMDVLAAGPSYALGYGAMLQAPRDLPAPGDPTPPVLISGYDGDPLQAHIDRLGDLPPGWAAEKHSSPAGTEAAALAWLQARAEPGFPLPRAPDDEGYTMNQLHWLGDRGAGHVHLHAPGSAAEFAHVRGQLTLDLPGHGLSVPEATDPELILALLAEGLEPLATAAITRITGDGASSMLAARLAEQLRVTPDPIIPGPWPRLPDLTPDRFGSHLTRAWSHARAEAAFDPWDAPGAATARTIPAGALDPARLHRRALASLRSRGANAISQALED</sequence>
<feature type="domain" description="AB hydrolase-1" evidence="2">
    <location>
        <begin position="30"/>
        <end position="128"/>
    </location>
</feature>
<evidence type="ECO:0000313" key="4">
    <source>
        <dbReference type="Proteomes" id="UP000538147"/>
    </source>
</evidence>
<dbReference type="GO" id="GO:0016020">
    <property type="term" value="C:membrane"/>
    <property type="evidence" value="ECO:0007669"/>
    <property type="project" value="TreeGrafter"/>
</dbReference>
<dbReference type="Proteomes" id="UP000538147">
    <property type="component" value="Unassembled WGS sequence"/>
</dbReference>
<proteinExistence type="predicted"/>
<gene>
    <name evidence="3" type="ORF">FHS79_000412</name>
</gene>
<dbReference type="Pfam" id="PF00561">
    <property type="entry name" value="Abhydrolase_1"/>
    <property type="match status" value="1"/>
</dbReference>
<dbReference type="EMBL" id="JACIIV010000002">
    <property type="protein sequence ID" value="MBB6226259.1"/>
    <property type="molecule type" value="Genomic_DNA"/>
</dbReference>
<dbReference type="Gene3D" id="3.40.50.1820">
    <property type="entry name" value="alpha/beta hydrolase"/>
    <property type="match status" value="1"/>
</dbReference>
<dbReference type="PANTHER" id="PTHR43798">
    <property type="entry name" value="MONOACYLGLYCEROL LIPASE"/>
    <property type="match status" value="1"/>
</dbReference>
<dbReference type="InterPro" id="IPR000073">
    <property type="entry name" value="AB_hydrolase_1"/>
</dbReference>
<reference evidence="3 4" key="1">
    <citation type="submission" date="2020-08" db="EMBL/GenBank/DDBJ databases">
        <title>Genomic Encyclopedia of Type Strains, Phase IV (KMG-IV): sequencing the most valuable type-strain genomes for metagenomic binning, comparative biology and taxonomic classification.</title>
        <authorList>
            <person name="Goeker M."/>
        </authorList>
    </citation>
    <scope>NUCLEOTIDE SEQUENCE [LARGE SCALE GENOMIC DNA]</scope>
    <source>
        <strain evidence="3 4">DSM 102189</strain>
    </source>
</reference>
<evidence type="ECO:0000259" key="2">
    <source>
        <dbReference type="Pfam" id="PF00561"/>
    </source>
</evidence>
<dbReference type="InterPro" id="IPR029058">
    <property type="entry name" value="AB_hydrolase_fold"/>
</dbReference>
<keyword evidence="4" id="KW-1185">Reference proteome</keyword>
<protein>
    <recommendedName>
        <fullName evidence="2">AB hydrolase-1 domain-containing protein</fullName>
    </recommendedName>
</protein>